<accession>A0A0J7XU63</accession>
<dbReference type="Gene3D" id="3.40.605.10">
    <property type="entry name" value="Aldehyde Dehydrogenase, Chain A, domain 1"/>
    <property type="match status" value="1"/>
</dbReference>
<proteinExistence type="inferred from homology"/>
<evidence type="ECO:0000313" key="6">
    <source>
        <dbReference type="EMBL" id="KMS55199.1"/>
    </source>
</evidence>
<dbReference type="PANTHER" id="PTHR42804:SF1">
    <property type="entry name" value="ALDEHYDE DEHYDROGENASE-RELATED"/>
    <property type="match status" value="1"/>
</dbReference>
<evidence type="ECO:0000256" key="4">
    <source>
        <dbReference type="RuleBase" id="RU003345"/>
    </source>
</evidence>
<evidence type="ECO:0000256" key="3">
    <source>
        <dbReference type="PROSITE-ProRule" id="PRU10007"/>
    </source>
</evidence>
<dbReference type="InterPro" id="IPR016163">
    <property type="entry name" value="Ald_DH_C"/>
</dbReference>
<dbReference type="FunFam" id="3.40.605.10:FF:000007">
    <property type="entry name" value="NAD/NADP-dependent betaine aldehyde dehydrogenase"/>
    <property type="match status" value="1"/>
</dbReference>
<evidence type="ECO:0000259" key="5">
    <source>
        <dbReference type="Pfam" id="PF00171"/>
    </source>
</evidence>
<dbReference type="PATRIC" id="fig|1114963.3.peg.2708"/>
<comment type="caution">
    <text evidence="6">The sequence shown here is derived from an EMBL/GenBank/DDBJ whole genome shotgun (WGS) entry which is preliminary data.</text>
</comment>
<dbReference type="EMBL" id="JACU01000005">
    <property type="protein sequence ID" value="KMS55199.1"/>
    <property type="molecule type" value="Genomic_DNA"/>
</dbReference>
<gene>
    <name evidence="6" type="ORF">V474_19355</name>
</gene>
<evidence type="ECO:0000313" key="7">
    <source>
        <dbReference type="Proteomes" id="UP000052268"/>
    </source>
</evidence>
<dbReference type="Proteomes" id="UP000052268">
    <property type="component" value="Unassembled WGS sequence"/>
</dbReference>
<keyword evidence="2 4" id="KW-0560">Oxidoreductase</keyword>
<reference evidence="6 7" key="1">
    <citation type="journal article" date="2015" name="G3 (Bethesda)">
        <title>Insights into Ongoing Evolution of the Hexachlorocyclohexane Catabolic Pathway from Comparative Genomics of Ten Sphingomonadaceae Strains.</title>
        <authorList>
            <person name="Pearce S.L."/>
            <person name="Oakeshott J.G."/>
            <person name="Pandey G."/>
        </authorList>
    </citation>
    <scope>NUCLEOTIDE SEQUENCE [LARGE SCALE GENOMIC DNA]</scope>
    <source>
        <strain evidence="6 7">LL02</strain>
    </source>
</reference>
<dbReference type="PANTHER" id="PTHR42804">
    <property type="entry name" value="ALDEHYDE DEHYDROGENASE"/>
    <property type="match status" value="1"/>
</dbReference>
<name>A0A0J7XU63_9SPHN</name>
<dbReference type="PROSITE" id="PS00687">
    <property type="entry name" value="ALDEHYDE_DEHYDR_GLU"/>
    <property type="match status" value="1"/>
</dbReference>
<feature type="domain" description="Aldehyde dehydrogenase" evidence="5">
    <location>
        <begin position="13"/>
        <end position="467"/>
    </location>
</feature>
<dbReference type="Pfam" id="PF00171">
    <property type="entry name" value="Aldedh"/>
    <property type="match status" value="1"/>
</dbReference>
<evidence type="ECO:0000256" key="1">
    <source>
        <dbReference type="ARBA" id="ARBA00009986"/>
    </source>
</evidence>
<dbReference type="InterPro" id="IPR029510">
    <property type="entry name" value="Ald_DH_CS_GLU"/>
</dbReference>
<dbReference type="Gene3D" id="3.40.309.10">
    <property type="entry name" value="Aldehyde Dehydrogenase, Chain A, domain 2"/>
    <property type="match status" value="1"/>
</dbReference>
<dbReference type="InterPro" id="IPR016162">
    <property type="entry name" value="Ald_DH_N"/>
</dbReference>
<dbReference type="CDD" id="cd07138">
    <property type="entry name" value="ALDH_CddD_SSP0762"/>
    <property type="match status" value="1"/>
</dbReference>
<dbReference type="InterPro" id="IPR016161">
    <property type="entry name" value="Ald_DH/histidinol_DH"/>
</dbReference>
<comment type="similarity">
    <text evidence="1 4">Belongs to the aldehyde dehydrogenase family.</text>
</comment>
<dbReference type="SUPFAM" id="SSF53720">
    <property type="entry name" value="ALDH-like"/>
    <property type="match status" value="1"/>
</dbReference>
<dbReference type="InterPro" id="IPR015590">
    <property type="entry name" value="Aldehyde_DH_dom"/>
</dbReference>
<dbReference type="OrthoDB" id="9802947at2"/>
<dbReference type="AlphaFoldDB" id="A0A0J7XU63"/>
<keyword evidence="7" id="KW-1185">Reference proteome</keyword>
<dbReference type="GO" id="GO:0016620">
    <property type="term" value="F:oxidoreductase activity, acting on the aldehyde or oxo group of donors, NAD or NADP as acceptor"/>
    <property type="evidence" value="ECO:0007669"/>
    <property type="project" value="InterPro"/>
</dbReference>
<protein>
    <submittedName>
        <fullName evidence="6">Aldehyde dehydrogenase</fullName>
    </submittedName>
</protein>
<feature type="active site" evidence="3">
    <location>
        <position position="245"/>
    </location>
</feature>
<evidence type="ECO:0000256" key="2">
    <source>
        <dbReference type="ARBA" id="ARBA00023002"/>
    </source>
</evidence>
<organism evidence="6 7">
    <name type="scientific">Novosphingobium barchaimii LL02</name>
    <dbReference type="NCBI Taxonomy" id="1114963"/>
    <lineage>
        <taxon>Bacteria</taxon>
        <taxon>Pseudomonadati</taxon>
        <taxon>Pseudomonadota</taxon>
        <taxon>Alphaproteobacteria</taxon>
        <taxon>Sphingomonadales</taxon>
        <taxon>Sphingomonadaceae</taxon>
        <taxon>Novosphingobium</taxon>
    </lineage>
</organism>
<dbReference type="RefSeq" id="WP_059151877.1">
    <property type="nucleotide sequence ID" value="NZ_KQ130454.1"/>
</dbReference>
<sequence length="470" mass="49909">MRRYTQFYIDGQWTAPITPRTAEVINPATEEVSGEISLGSPADVDKAVAAARRAFASYGETSVKDRLDLLEAIQAEYIRREAELGEAIMIEMGAPTALANGFHTLLGKGHLGTAIEVLRAFKFEEQRGPTMIRKEPIGVCGLITPWNWPMNQTCVKIFPALAAGCTMILKPPQLAPYSAQILAEMIHAAGVPAGVFNMIQGQGSVIGAALSKHEDVDMISFTGSEPVGVQITKDAADTVKRVGLELGGKSAWIVLDDASLPANVAGATAGMMGNSGQTCSAGSRLLVPASRMAEVKKIAAEAANGVTVGDPTGNFAMGPVVSKSQYNIIQQYIEKGAAEGAELVAGGPGRPEGLDKGWYVKPTVFVGTNDMVIAREEIFGPVLVIIGYDDLDHAVAIANDSHFGLGGYVSGEDVDTCRAVSRRMRTGAIWVNGGFDFNAPFGGYKRSGNGREWGELGFHEYLEVKSVVGW</sequence>